<evidence type="ECO:0000313" key="2">
    <source>
        <dbReference type="EnsemblMetazoa" id="XP_020901248.1"/>
    </source>
</evidence>
<dbReference type="PROSITE" id="PS50181">
    <property type="entry name" value="FBOX"/>
    <property type="match status" value="1"/>
</dbReference>
<evidence type="ECO:0000259" key="1">
    <source>
        <dbReference type="PROSITE" id="PS50181"/>
    </source>
</evidence>
<proteinExistence type="predicted"/>
<dbReference type="OMA" id="LWRHIHL"/>
<dbReference type="OrthoDB" id="10257471at2759"/>
<dbReference type="Gene3D" id="1.20.1280.50">
    <property type="match status" value="1"/>
</dbReference>
<feature type="domain" description="F-box" evidence="1">
    <location>
        <begin position="6"/>
        <end position="55"/>
    </location>
</feature>
<dbReference type="Proteomes" id="UP000887567">
    <property type="component" value="Unplaced"/>
</dbReference>
<keyword evidence="3" id="KW-1185">Reference proteome</keyword>
<dbReference type="RefSeq" id="XP_020901248.1">
    <property type="nucleotide sequence ID" value="XM_021045589.2"/>
</dbReference>
<dbReference type="InterPro" id="IPR001810">
    <property type="entry name" value="F-box_dom"/>
</dbReference>
<reference evidence="2" key="1">
    <citation type="submission" date="2022-11" db="UniProtKB">
        <authorList>
            <consortium name="EnsemblMetazoa"/>
        </authorList>
    </citation>
    <scope>IDENTIFICATION</scope>
</reference>
<dbReference type="SMART" id="SM00256">
    <property type="entry name" value="FBOX"/>
    <property type="match status" value="1"/>
</dbReference>
<dbReference type="Pfam" id="PF12937">
    <property type="entry name" value="F-box-like"/>
    <property type="match status" value="1"/>
</dbReference>
<dbReference type="Gene3D" id="3.80.10.10">
    <property type="entry name" value="Ribonuclease Inhibitor"/>
    <property type="match status" value="1"/>
</dbReference>
<dbReference type="GeneID" id="110239841"/>
<dbReference type="SUPFAM" id="SSF52047">
    <property type="entry name" value="RNI-like"/>
    <property type="match status" value="1"/>
</dbReference>
<evidence type="ECO:0000313" key="3">
    <source>
        <dbReference type="Proteomes" id="UP000887567"/>
    </source>
</evidence>
<dbReference type="SUPFAM" id="SSF81383">
    <property type="entry name" value="F-box domain"/>
    <property type="match status" value="1"/>
</dbReference>
<protein>
    <recommendedName>
        <fullName evidence="1">F-box domain-containing protein</fullName>
    </recommendedName>
</protein>
<sequence length="616" mass="70994">MNKVGTSVFGCFPNEIIVQILSYIHPIYSNLLRLRLVCRKWKILIEKTTYLWRHIHLDDDKDWKPNQDEKYTLVLRVCLEKFGRFIRCVRAEEQKYCYDNQIRELLLSLTNLQKLDVPVLLWTRSYAERMKQAFGSKIKHVTIDDCKIYDSDNMTRQEIKKAVTRGLEAWDLRFIYSWFPNLEVLCLHTSVHKIARKSMVSILNPLKLKELHLELTPYSIKGRPRRRRIEPYPVYEIMNSKHSSLLTSLELRYLILTSKDLMILTERLKGLRNLVVGSISSKNTESDFNTSLCLKSSSLRVVFLSSLPSSWTTYIKLVMPVLEVLVIAQCMDLTALTIEANSLLTLVLRDNFSLCCINAKCESLTDIQIEDCNEFTWQKFKDLLKVCPFVARIELYTEWSSILLTADDCPELQKLIIRGLNFDMCRVNIDCPTLEIFKCIGHCVPSKRQRNSKSTALDILLSCRHLRKMNINDVFYLEKLVINCQTVDMIAVSGRSLVSKPLNVTVNASNKVGEISLLEQSVSTVSVNSPSMGEFILNDCCLAGDNKCRLKFHCENIQAMRVINCSSVKRFSLRVPHLDSLTIDSCPNMSDLDVISDWSTVRQIRIMNCPQLNKAS</sequence>
<dbReference type="AlphaFoldDB" id="A0A913X9Z8"/>
<dbReference type="InterPro" id="IPR036047">
    <property type="entry name" value="F-box-like_dom_sf"/>
</dbReference>
<name>A0A913X9Z8_EXADI</name>
<dbReference type="KEGG" id="epa:110239841"/>
<accession>A0A913X9Z8</accession>
<dbReference type="EnsemblMetazoa" id="XM_021045589.2">
    <property type="protein sequence ID" value="XP_020901248.1"/>
    <property type="gene ID" value="LOC110239841"/>
</dbReference>
<dbReference type="InterPro" id="IPR032675">
    <property type="entry name" value="LRR_dom_sf"/>
</dbReference>
<organism evidence="2 3">
    <name type="scientific">Exaiptasia diaphana</name>
    <name type="common">Tropical sea anemone</name>
    <name type="synonym">Aiptasia pulchella</name>
    <dbReference type="NCBI Taxonomy" id="2652724"/>
    <lineage>
        <taxon>Eukaryota</taxon>
        <taxon>Metazoa</taxon>
        <taxon>Cnidaria</taxon>
        <taxon>Anthozoa</taxon>
        <taxon>Hexacorallia</taxon>
        <taxon>Actiniaria</taxon>
        <taxon>Aiptasiidae</taxon>
        <taxon>Exaiptasia</taxon>
    </lineage>
</organism>